<dbReference type="InterPro" id="IPR000845">
    <property type="entry name" value="Nucleoside_phosphorylase_d"/>
</dbReference>
<dbReference type="PANTHER" id="PTHR43691:SF11">
    <property type="entry name" value="FI09636P-RELATED"/>
    <property type="match status" value="1"/>
</dbReference>
<dbReference type="GO" id="GO:0005829">
    <property type="term" value="C:cytosol"/>
    <property type="evidence" value="ECO:0007669"/>
    <property type="project" value="TreeGrafter"/>
</dbReference>
<protein>
    <recommendedName>
        <fullName evidence="2">Uridine phosphorylase</fullName>
        <ecNumber evidence="1">2.4.2.3</ecNumber>
    </recommendedName>
</protein>
<dbReference type="Gene3D" id="3.40.50.1580">
    <property type="entry name" value="Nucleoside phosphorylase domain"/>
    <property type="match status" value="1"/>
</dbReference>
<dbReference type="RefSeq" id="WP_252589526.1">
    <property type="nucleotide sequence ID" value="NZ_JAMWYS010000058.1"/>
</dbReference>
<reference evidence="5" key="1">
    <citation type="submission" date="2022-06" db="EMBL/GenBank/DDBJ databases">
        <title>Solitalea sp. MAHUQ-68 isolated from rhizospheric soil.</title>
        <authorList>
            <person name="Huq M.A."/>
        </authorList>
    </citation>
    <scope>NUCLEOTIDE SEQUENCE</scope>
    <source>
        <strain evidence="5">MAHUQ-68</strain>
    </source>
</reference>
<evidence type="ECO:0000313" key="5">
    <source>
        <dbReference type="EMBL" id="MCO4294491.1"/>
    </source>
</evidence>
<evidence type="ECO:0000256" key="2">
    <source>
        <dbReference type="ARBA" id="ARBA00021980"/>
    </source>
</evidence>
<evidence type="ECO:0000313" key="6">
    <source>
        <dbReference type="Proteomes" id="UP001155182"/>
    </source>
</evidence>
<accession>A0A9X2JGJ5</accession>
<dbReference type="PANTHER" id="PTHR43691">
    <property type="entry name" value="URIDINE PHOSPHORYLASE"/>
    <property type="match status" value="1"/>
</dbReference>
<proteinExistence type="predicted"/>
<evidence type="ECO:0000256" key="3">
    <source>
        <dbReference type="ARBA" id="ARBA00048447"/>
    </source>
</evidence>
<dbReference type="EC" id="2.4.2.3" evidence="1"/>
<gene>
    <name evidence="5" type="ORF">NF867_16635</name>
</gene>
<dbReference type="Proteomes" id="UP001155182">
    <property type="component" value="Unassembled WGS sequence"/>
</dbReference>
<comment type="catalytic activity">
    <reaction evidence="3">
        <text>uridine + phosphate = alpha-D-ribose 1-phosphate + uracil</text>
        <dbReference type="Rhea" id="RHEA:24388"/>
        <dbReference type="ChEBI" id="CHEBI:16704"/>
        <dbReference type="ChEBI" id="CHEBI:17568"/>
        <dbReference type="ChEBI" id="CHEBI:43474"/>
        <dbReference type="ChEBI" id="CHEBI:57720"/>
        <dbReference type="EC" id="2.4.2.3"/>
    </reaction>
</comment>
<dbReference type="InterPro" id="IPR035994">
    <property type="entry name" value="Nucleoside_phosphorylase_sf"/>
</dbReference>
<keyword evidence="6" id="KW-1185">Reference proteome</keyword>
<evidence type="ECO:0000256" key="1">
    <source>
        <dbReference type="ARBA" id="ARBA00011888"/>
    </source>
</evidence>
<dbReference type="SUPFAM" id="SSF53167">
    <property type="entry name" value="Purine and uridine phosphorylases"/>
    <property type="match status" value="1"/>
</dbReference>
<dbReference type="EMBL" id="JAMWYS010000058">
    <property type="protein sequence ID" value="MCO4294491.1"/>
    <property type="molecule type" value="Genomic_DNA"/>
</dbReference>
<dbReference type="AlphaFoldDB" id="A0A9X2JGJ5"/>
<dbReference type="Pfam" id="PF01048">
    <property type="entry name" value="PNP_UDP_1"/>
    <property type="match status" value="1"/>
</dbReference>
<evidence type="ECO:0000259" key="4">
    <source>
        <dbReference type="Pfam" id="PF01048"/>
    </source>
</evidence>
<dbReference type="GO" id="GO:0004850">
    <property type="term" value="F:uridine phosphorylase activity"/>
    <property type="evidence" value="ECO:0007669"/>
    <property type="project" value="UniProtKB-EC"/>
</dbReference>
<feature type="domain" description="Nucleoside phosphorylase" evidence="4">
    <location>
        <begin position="30"/>
        <end position="280"/>
    </location>
</feature>
<dbReference type="CDD" id="cd00436">
    <property type="entry name" value="UP_TbUP-like"/>
    <property type="match status" value="1"/>
</dbReference>
<comment type="caution">
    <text evidence="5">The sequence shown here is derived from an EMBL/GenBank/DDBJ whole genome shotgun (WGS) entry which is preliminary data.</text>
</comment>
<dbReference type="GO" id="GO:0009116">
    <property type="term" value="P:nucleoside metabolic process"/>
    <property type="evidence" value="ECO:0007669"/>
    <property type="project" value="InterPro"/>
</dbReference>
<name>A0A9X2JGJ5_9SPHI</name>
<sequence>MKISETDLILNPDGSVYHLNLLPHEIAETIITVGDQDRVLEVSKHFDRVEVKKQKREFITHTGTIGNKRISVISTGIGTDNIDIVFNELDALVNVDLESRKEKEHKTSLEIIRIGTSGSLQEDVPMDSLLFTTFGIGFDTLMNFYEFENSNNELMILDALKEQLPAFNPYIFSADSSLKRKLAEGMITGMTVTCSGFYAPQGRTIRVKNQHPEFIHQLKSFSYNGSRITNLEMETAGILGMAHVLGHKACSVNAILASRLDQKFSANPAAIVEKAIKLVLERIN</sequence>
<organism evidence="5 6">
    <name type="scientific">Solitalea agri</name>
    <dbReference type="NCBI Taxonomy" id="2953739"/>
    <lineage>
        <taxon>Bacteria</taxon>
        <taxon>Pseudomonadati</taxon>
        <taxon>Bacteroidota</taxon>
        <taxon>Sphingobacteriia</taxon>
        <taxon>Sphingobacteriales</taxon>
        <taxon>Sphingobacteriaceae</taxon>
        <taxon>Solitalea</taxon>
    </lineage>
</organism>